<dbReference type="STRING" id="582851.GCA_900162665_04012"/>
<feature type="transmembrane region" description="Helical" evidence="1">
    <location>
        <begin position="52"/>
        <end position="71"/>
    </location>
</feature>
<keyword evidence="1" id="KW-0472">Membrane</keyword>
<protein>
    <submittedName>
        <fullName evidence="2">Uncharacterized protein</fullName>
    </submittedName>
</protein>
<dbReference type="EMBL" id="BJYM01000010">
    <property type="protein sequence ID" value="GEN87852.1"/>
    <property type="molecule type" value="Genomic_DNA"/>
</dbReference>
<dbReference type="AlphaFoldDB" id="A0A511ZK68"/>
<feature type="transmembrane region" description="Helical" evidence="1">
    <location>
        <begin position="201"/>
        <end position="223"/>
    </location>
</feature>
<evidence type="ECO:0000313" key="2">
    <source>
        <dbReference type="EMBL" id="GEN87852.1"/>
    </source>
</evidence>
<feature type="transmembrane region" description="Helical" evidence="1">
    <location>
        <begin position="163"/>
        <end position="181"/>
    </location>
</feature>
<feature type="transmembrane region" description="Helical" evidence="1">
    <location>
        <begin position="20"/>
        <end position="40"/>
    </location>
</feature>
<evidence type="ECO:0000313" key="3">
    <source>
        <dbReference type="Proteomes" id="UP000321558"/>
    </source>
</evidence>
<dbReference type="RefSeq" id="WP_147210806.1">
    <property type="nucleotide sequence ID" value="NZ_BJYM01000010.1"/>
</dbReference>
<accession>A0A511ZK68</accession>
<keyword evidence="1" id="KW-1133">Transmembrane helix</keyword>
<dbReference type="Proteomes" id="UP000321558">
    <property type="component" value="Unassembled WGS sequence"/>
</dbReference>
<feature type="transmembrane region" description="Helical" evidence="1">
    <location>
        <begin position="126"/>
        <end position="151"/>
    </location>
</feature>
<keyword evidence="3" id="KW-1185">Reference proteome</keyword>
<name>A0A511ZK68_9BACI</name>
<evidence type="ECO:0000256" key="1">
    <source>
        <dbReference type="SAM" id="Phobius"/>
    </source>
</evidence>
<feature type="transmembrane region" description="Helical" evidence="1">
    <location>
        <begin position="83"/>
        <end position="106"/>
    </location>
</feature>
<gene>
    <name evidence="2" type="ORF">OSO01_25910</name>
</gene>
<proteinExistence type="predicted"/>
<reference evidence="2 3" key="1">
    <citation type="submission" date="2019-07" db="EMBL/GenBank/DDBJ databases">
        <title>Whole genome shotgun sequence of Oceanobacillus sojae NBRC 105379.</title>
        <authorList>
            <person name="Hosoyama A."/>
            <person name="Uohara A."/>
            <person name="Ohji S."/>
            <person name="Ichikawa N."/>
        </authorList>
    </citation>
    <scope>NUCLEOTIDE SEQUENCE [LARGE SCALE GENOMIC DNA]</scope>
    <source>
        <strain evidence="2 3">NBRC 105379</strain>
    </source>
</reference>
<comment type="caution">
    <text evidence="2">The sequence shown here is derived from an EMBL/GenBank/DDBJ whole genome shotgun (WGS) entry which is preliminary data.</text>
</comment>
<dbReference type="OrthoDB" id="2388713at2"/>
<organism evidence="2 3">
    <name type="scientific">Oceanobacillus sojae</name>
    <dbReference type="NCBI Taxonomy" id="582851"/>
    <lineage>
        <taxon>Bacteria</taxon>
        <taxon>Bacillati</taxon>
        <taxon>Bacillota</taxon>
        <taxon>Bacilli</taxon>
        <taxon>Bacillales</taxon>
        <taxon>Bacillaceae</taxon>
        <taxon>Oceanobacillus</taxon>
    </lineage>
</organism>
<sequence>MKQFHLGWAFFIEQIKWASWFYSIIIVLTIGTTIANHWGFLDNLDISNNTSTIFMLIIGLLYSYGFLDYYYKLGISRKKFFKAALFASVLLSIILALAMITMIVLFETLVPALGFAVPWTDPLIGGGVLSFIQSIADYSVAHFFYLLLGWFMGLGFYRFRWKIGLLFILISFPFFGISALLQDKADIAHTIKFFTVNPQIISIGPYLIFFIMIAILIVCNYRLTKDAPIRL</sequence>
<keyword evidence="1" id="KW-0812">Transmembrane</keyword>